<keyword evidence="3" id="KW-1185">Reference proteome</keyword>
<organism evidence="2 3">
    <name type="scientific">Paeniglutamicibacter kerguelensis</name>
    <dbReference type="NCBI Taxonomy" id="254788"/>
    <lineage>
        <taxon>Bacteria</taxon>
        <taxon>Bacillati</taxon>
        <taxon>Actinomycetota</taxon>
        <taxon>Actinomycetes</taxon>
        <taxon>Micrococcales</taxon>
        <taxon>Micrococcaceae</taxon>
        <taxon>Paeniglutamicibacter</taxon>
    </lineage>
</organism>
<gene>
    <name evidence="2" type="ORF">JOF47_001833</name>
</gene>
<accession>A0ABS4XCW9</accession>
<evidence type="ECO:0000313" key="3">
    <source>
        <dbReference type="Proteomes" id="UP001296993"/>
    </source>
</evidence>
<evidence type="ECO:0000256" key="1">
    <source>
        <dbReference type="SAM" id="SignalP"/>
    </source>
</evidence>
<proteinExistence type="predicted"/>
<comment type="caution">
    <text evidence="2">The sequence shown here is derived from an EMBL/GenBank/DDBJ whole genome shotgun (WGS) entry which is preliminary data.</text>
</comment>
<name>A0ABS4XCW9_9MICC</name>
<reference evidence="2 3" key="1">
    <citation type="submission" date="2021-03" db="EMBL/GenBank/DDBJ databases">
        <title>Sequencing the genomes of 1000 actinobacteria strains.</title>
        <authorList>
            <person name="Klenk H.-P."/>
        </authorList>
    </citation>
    <scope>NUCLEOTIDE SEQUENCE [LARGE SCALE GENOMIC DNA]</scope>
    <source>
        <strain evidence="2 3">DSM 15797</strain>
    </source>
</reference>
<dbReference type="Proteomes" id="UP001296993">
    <property type="component" value="Unassembled WGS sequence"/>
</dbReference>
<evidence type="ECO:0000313" key="2">
    <source>
        <dbReference type="EMBL" id="MBP2386322.1"/>
    </source>
</evidence>
<sequence length="274" mass="29241">MFKKAITLAGSAILAGALVFGPVAANAAPAAPAVTAGVSVVAKKPVKNSVTVKAIGAKTVTVNTVRVKPAYAKSGKSKIVSATLTVRQGSKTLAKNRTAANLKPGTYKVTQTVKYKLPSGKQWSKTKTVTKTQSLKVGVVAWESYFAGYQDGEVKAINDYRKTKGLKSLYFSGFLSDNAFNLGDASDLDALDAFPASLSWAGPALDGYKVKDNDWYAAGRVAGYKKINGHPGYESAYQDFLKKNLSSLGVGVLVYWDSDKNKRPVEFEAWIIGR</sequence>
<dbReference type="RefSeq" id="WP_209997235.1">
    <property type="nucleotide sequence ID" value="NZ_BAAAJY010000002.1"/>
</dbReference>
<keyword evidence="1" id="KW-0732">Signal</keyword>
<feature type="signal peptide" evidence="1">
    <location>
        <begin position="1"/>
        <end position="27"/>
    </location>
</feature>
<protein>
    <submittedName>
        <fullName evidence="2">Uncharacterized protein</fullName>
    </submittedName>
</protein>
<feature type="chain" id="PRO_5047094181" evidence="1">
    <location>
        <begin position="28"/>
        <end position="274"/>
    </location>
</feature>
<dbReference type="EMBL" id="JAGIOF010000001">
    <property type="protein sequence ID" value="MBP2386322.1"/>
    <property type="molecule type" value="Genomic_DNA"/>
</dbReference>